<sequence length="184" mass="20396">MADQSNGVAVDSQPEKQHTPIPSGEIGVAPQNTADSTTDNGQSRRPRDARIVHLILASMGVHAYHERVPLQIMDFAYRYTSAVLQDALIYADVSNSSNAAGINPPSTITAEDLRMSIASRVNHQFNTSLPKEFLLDIAQERNKIALPPVDKGYGIRLPPEKYCLTGVNWELVDGDEFWTYDDER</sequence>
<protein>
    <submittedName>
        <fullName evidence="7">TFIID-31kDa-domain-containing protein</fullName>
    </submittedName>
</protein>
<dbReference type="InterPro" id="IPR009072">
    <property type="entry name" value="Histone-fold"/>
</dbReference>
<dbReference type="GO" id="GO:0016251">
    <property type="term" value="F:RNA polymerase II general transcription initiation factor activity"/>
    <property type="evidence" value="ECO:0007669"/>
    <property type="project" value="TreeGrafter"/>
</dbReference>
<keyword evidence="5" id="KW-0539">Nucleus</keyword>
<evidence type="ECO:0000256" key="3">
    <source>
        <dbReference type="ARBA" id="ARBA00023015"/>
    </source>
</evidence>
<dbReference type="CDD" id="cd07979">
    <property type="entry name" value="HFD_TAF9"/>
    <property type="match status" value="1"/>
</dbReference>
<evidence type="ECO:0000256" key="6">
    <source>
        <dbReference type="SAM" id="MobiDB-lite"/>
    </source>
</evidence>
<evidence type="ECO:0000256" key="1">
    <source>
        <dbReference type="ARBA" id="ARBA00004123"/>
    </source>
</evidence>
<dbReference type="PANTHER" id="PTHR48068">
    <property type="entry name" value="TAF9 RNA POLYMERASE II, TATA BOX-BINDING PROTEIN (TBP)-ASSOCIATED FACTOR"/>
    <property type="match status" value="1"/>
</dbReference>
<dbReference type="GO" id="GO:0003713">
    <property type="term" value="F:transcription coactivator activity"/>
    <property type="evidence" value="ECO:0007669"/>
    <property type="project" value="TreeGrafter"/>
</dbReference>
<keyword evidence="8" id="KW-1185">Reference proteome</keyword>
<dbReference type="PANTHER" id="PTHR48068:SF4">
    <property type="entry name" value="TATA-BOX BINDING PROTEIN ASSOCIATED FACTOR 9"/>
    <property type="match status" value="1"/>
</dbReference>
<feature type="region of interest" description="Disordered" evidence="6">
    <location>
        <begin position="1"/>
        <end position="46"/>
    </location>
</feature>
<comment type="similarity">
    <text evidence="2">Belongs to the TAF9 family.</text>
</comment>
<dbReference type="Pfam" id="PF02291">
    <property type="entry name" value="TFIID-31kDa"/>
    <property type="match status" value="1"/>
</dbReference>
<name>A0A3N4LTF3_9PEZI</name>
<dbReference type="AlphaFoldDB" id="A0A3N4LTF3"/>
<evidence type="ECO:0000313" key="8">
    <source>
        <dbReference type="Proteomes" id="UP000267821"/>
    </source>
</evidence>
<dbReference type="Gene3D" id="1.10.20.10">
    <property type="entry name" value="Histone, subunit A"/>
    <property type="match status" value="1"/>
</dbReference>
<evidence type="ECO:0000256" key="2">
    <source>
        <dbReference type="ARBA" id="ARBA00007646"/>
    </source>
</evidence>
<dbReference type="SUPFAM" id="SSF47113">
    <property type="entry name" value="Histone-fold"/>
    <property type="match status" value="1"/>
</dbReference>
<dbReference type="EMBL" id="ML121535">
    <property type="protein sequence ID" value="RPB26183.1"/>
    <property type="molecule type" value="Genomic_DNA"/>
</dbReference>
<dbReference type="InterPro" id="IPR003162">
    <property type="entry name" value="TFIID-31"/>
</dbReference>
<dbReference type="GO" id="GO:0000124">
    <property type="term" value="C:SAGA complex"/>
    <property type="evidence" value="ECO:0007669"/>
    <property type="project" value="TreeGrafter"/>
</dbReference>
<dbReference type="FunCoup" id="A0A3N4LTF3">
    <property type="interactions" value="429"/>
</dbReference>
<dbReference type="OrthoDB" id="341924at2759"/>
<evidence type="ECO:0000313" key="7">
    <source>
        <dbReference type="EMBL" id="RPB26183.1"/>
    </source>
</evidence>
<dbReference type="GO" id="GO:0046982">
    <property type="term" value="F:protein heterodimerization activity"/>
    <property type="evidence" value="ECO:0007669"/>
    <property type="project" value="InterPro"/>
</dbReference>
<comment type="subcellular location">
    <subcellularLocation>
        <location evidence="1">Nucleus</location>
    </subcellularLocation>
</comment>
<dbReference type="STRING" id="1051890.A0A3N4LTF3"/>
<gene>
    <name evidence="7" type="ORF">L211DRAFT_700326</name>
</gene>
<dbReference type="Proteomes" id="UP000267821">
    <property type="component" value="Unassembled WGS sequence"/>
</dbReference>
<evidence type="ECO:0000256" key="5">
    <source>
        <dbReference type="ARBA" id="ARBA00023242"/>
    </source>
</evidence>
<organism evidence="7 8">
    <name type="scientific">Terfezia boudieri ATCC MYA-4762</name>
    <dbReference type="NCBI Taxonomy" id="1051890"/>
    <lineage>
        <taxon>Eukaryota</taxon>
        <taxon>Fungi</taxon>
        <taxon>Dikarya</taxon>
        <taxon>Ascomycota</taxon>
        <taxon>Pezizomycotina</taxon>
        <taxon>Pezizomycetes</taxon>
        <taxon>Pezizales</taxon>
        <taxon>Pezizaceae</taxon>
        <taxon>Terfezia</taxon>
    </lineage>
</organism>
<keyword evidence="4" id="KW-0804">Transcription</keyword>
<keyword evidence="3" id="KW-0805">Transcription regulation</keyword>
<accession>A0A3N4LTF3</accession>
<feature type="compositionally biased region" description="Polar residues" evidence="6">
    <location>
        <begin position="30"/>
        <end position="43"/>
    </location>
</feature>
<dbReference type="InParanoid" id="A0A3N4LTF3"/>
<dbReference type="GO" id="GO:0051123">
    <property type="term" value="P:RNA polymerase II preinitiation complex assembly"/>
    <property type="evidence" value="ECO:0007669"/>
    <property type="project" value="TreeGrafter"/>
</dbReference>
<evidence type="ECO:0000256" key="4">
    <source>
        <dbReference type="ARBA" id="ARBA00023163"/>
    </source>
</evidence>
<dbReference type="GO" id="GO:0005669">
    <property type="term" value="C:transcription factor TFIID complex"/>
    <property type="evidence" value="ECO:0007669"/>
    <property type="project" value="TreeGrafter"/>
</dbReference>
<dbReference type="InterPro" id="IPR051431">
    <property type="entry name" value="TFIID_subunit_9"/>
</dbReference>
<proteinExistence type="inferred from homology"/>
<reference evidence="7 8" key="1">
    <citation type="journal article" date="2018" name="Nat. Ecol. Evol.">
        <title>Pezizomycetes genomes reveal the molecular basis of ectomycorrhizal truffle lifestyle.</title>
        <authorList>
            <person name="Murat C."/>
            <person name="Payen T."/>
            <person name="Noel B."/>
            <person name="Kuo A."/>
            <person name="Morin E."/>
            <person name="Chen J."/>
            <person name="Kohler A."/>
            <person name="Krizsan K."/>
            <person name="Balestrini R."/>
            <person name="Da Silva C."/>
            <person name="Montanini B."/>
            <person name="Hainaut M."/>
            <person name="Levati E."/>
            <person name="Barry K.W."/>
            <person name="Belfiori B."/>
            <person name="Cichocki N."/>
            <person name="Clum A."/>
            <person name="Dockter R.B."/>
            <person name="Fauchery L."/>
            <person name="Guy J."/>
            <person name="Iotti M."/>
            <person name="Le Tacon F."/>
            <person name="Lindquist E.A."/>
            <person name="Lipzen A."/>
            <person name="Malagnac F."/>
            <person name="Mello A."/>
            <person name="Molinier V."/>
            <person name="Miyauchi S."/>
            <person name="Poulain J."/>
            <person name="Riccioni C."/>
            <person name="Rubini A."/>
            <person name="Sitrit Y."/>
            <person name="Splivallo R."/>
            <person name="Traeger S."/>
            <person name="Wang M."/>
            <person name="Zifcakova L."/>
            <person name="Wipf D."/>
            <person name="Zambonelli A."/>
            <person name="Paolocci F."/>
            <person name="Nowrousian M."/>
            <person name="Ottonello S."/>
            <person name="Baldrian P."/>
            <person name="Spatafora J.W."/>
            <person name="Henrissat B."/>
            <person name="Nagy L.G."/>
            <person name="Aury J.M."/>
            <person name="Wincker P."/>
            <person name="Grigoriev I.V."/>
            <person name="Bonfante P."/>
            <person name="Martin F.M."/>
        </authorList>
    </citation>
    <scope>NUCLEOTIDE SEQUENCE [LARGE SCALE GENOMIC DNA]</scope>
    <source>
        <strain evidence="7 8">ATCC MYA-4762</strain>
    </source>
</reference>